<dbReference type="Proteomes" id="UP000005317">
    <property type="component" value="Unassembled WGS sequence"/>
</dbReference>
<dbReference type="GO" id="GO:0030288">
    <property type="term" value="C:outer membrane-bounded periplasmic space"/>
    <property type="evidence" value="ECO:0007669"/>
    <property type="project" value="TreeGrafter"/>
</dbReference>
<dbReference type="AlphaFoldDB" id="A0A656HDG3"/>
<keyword evidence="9 10" id="KW-0143">Chaperone</keyword>
<evidence type="ECO:0000256" key="7">
    <source>
        <dbReference type="ARBA" id="ARBA00022764"/>
    </source>
</evidence>
<evidence type="ECO:0000313" key="11">
    <source>
        <dbReference type="EMBL" id="EIJ33075.1"/>
    </source>
</evidence>
<dbReference type="Pfam" id="PF03548">
    <property type="entry name" value="LolA"/>
    <property type="match status" value="1"/>
</dbReference>
<evidence type="ECO:0000256" key="10">
    <source>
        <dbReference type="HAMAP-Rule" id="MF_00240"/>
    </source>
</evidence>
<feature type="chain" id="PRO_5029061241" description="Outer-membrane lipoprotein carrier protein" evidence="10">
    <location>
        <begin position="25"/>
        <end position="211"/>
    </location>
</feature>
<keyword evidence="7 10" id="KW-0574">Periplasm</keyword>
<dbReference type="PANTHER" id="PTHR35869">
    <property type="entry name" value="OUTER-MEMBRANE LIPOPROTEIN CARRIER PROTEIN"/>
    <property type="match status" value="1"/>
</dbReference>
<sequence length="211" mass="23443" precursor="true">MKTMLAKTLAVMLATGLMTSSAWAGGREKLDEFFTQVNTMQSAFTQQVIDDKGELRQSSSGNVFLSRPGKFRWEYAAPDKHEIVADGKNVWVYDVELDQVTVKPMNKALSAAPVAMLLQKQPVDKQFSVQAMDADNSTLEWFRLTPKKQDSDFTTMDLGVGNNGVEEMILGDKFGQQTYIKFQGVRTNINIDNSRFSFTPPKGVDVVGTPS</sequence>
<keyword evidence="12" id="KW-1185">Reference proteome</keyword>
<dbReference type="InterPro" id="IPR029046">
    <property type="entry name" value="LolA/LolB/LppX"/>
</dbReference>
<accession>A0A656HDG3</accession>
<evidence type="ECO:0000256" key="8">
    <source>
        <dbReference type="ARBA" id="ARBA00022927"/>
    </source>
</evidence>
<dbReference type="OrthoDB" id="9787361at2"/>
<keyword evidence="6 10" id="KW-0732">Signal</keyword>
<keyword evidence="8 10" id="KW-0653">Protein transport</keyword>
<dbReference type="Gene3D" id="2.50.20.10">
    <property type="entry name" value="Lipoprotein localisation LolA/LolB/LppX"/>
    <property type="match status" value="1"/>
</dbReference>
<dbReference type="NCBIfam" id="TIGR00547">
    <property type="entry name" value="lolA"/>
    <property type="match status" value="1"/>
</dbReference>
<feature type="signal peptide" evidence="10">
    <location>
        <begin position="1"/>
        <end position="24"/>
    </location>
</feature>
<protein>
    <recommendedName>
        <fullName evidence="4 10">Outer-membrane lipoprotein carrier protein</fullName>
    </recommendedName>
</protein>
<keyword evidence="5 10" id="KW-0813">Transport</keyword>
<name>A0A656HDG3_THINJ</name>
<reference evidence="12" key="1">
    <citation type="journal article" date="2011" name="Stand. Genomic Sci.">
        <title>Genome sequence of the filamentous, gliding Thiothrix nivea neotype strain (JP2(T)).</title>
        <authorList>
            <person name="Lapidus A."/>
            <person name="Nolan M."/>
            <person name="Lucas S."/>
            <person name="Glavina Del Rio T."/>
            <person name="Tice H."/>
            <person name="Cheng J.F."/>
            <person name="Tapia R."/>
            <person name="Han C."/>
            <person name="Goodwin L."/>
            <person name="Pitluck S."/>
            <person name="Liolios K."/>
            <person name="Pagani I."/>
            <person name="Ivanova N."/>
            <person name="Huntemann M."/>
            <person name="Mavromatis K."/>
            <person name="Mikhailova N."/>
            <person name="Pati A."/>
            <person name="Chen A."/>
            <person name="Palaniappan K."/>
            <person name="Land M."/>
            <person name="Brambilla E.M."/>
            <person name="Rohde M."/>
            <person name="Abt B."/>
            <person name="Verbarg S."/>
            <person name="Goker M."/>
            <person name="Bristow J."/>
            <person name="Eisen J.A."/>
            <person name="Markowitz V."/>
            <person name="Hugenholtz P."/>
            <person name="Kyrpides N.C."/>
            <person name="Klenk H.P."/>
            <person name="Woyke T."/>
        </authorList>
    </citation>
    <scope>NUCLEOTIDE SEQUENCE [LARGE SCALE GENOMIC DNA]</scope>
    <source>
        <strain evidence="12">ATCC 35100 / DSM 5205 / JP2</strain>
    </source>
</reference>
<dbReference type="InterPro" id="IPR004564">
    <property type="entry name" value="OM_lipoprot_carrier_LolA-like"/>
</dbReference>
<evidence type="ECO:0000313" key="12">
    <source>
        <dbReference type="Proteomes" id="UP000005317"/>
    </source>
</evidence>
<comment type="similarity">
    <text evidence="2 10">Belongs to the LolA family.</text>
</comment>
<dbReference type="SUPFAM" id="SSF89392">
    <property type="entry name" value="Prokaryotic lipoproteins and lipoprotein localization factors"/>
    <property type="match status" value="1"/>
</dbReference>
<dbReference type="GO" id="GO:0042953">
    <property type="term" value="P:lipoprotein transport"/>
    <property type="evidence" value="ECO:0007669"/>
    <property type="project" value="InterPro"/>
</dbReference>
<dbReference type="GO" id="GO:0044874">
    <property type="term" value="P:lipoprotein localization to outer membrane"/>
    <property type="evidence" value="ECO:0007669"/>
    <property type="project" value="UniProtKB-UniRule"/>
</dbReference>
<dbReference type="EMBL" id="JH651384">
    <property type="protein sequence ID" value="EIJ33075.1"/>
    <property type="molecule type" value="Genomic_DNA"/>
</dbReference>
<comment type="subcellular location">
    <subcellularLocation>
        <location evidence="1 10">Periplasm</location>
    </subcellularLocation>
</comment>
<evidence type="ECO:0000256" key="5">
    <source>
        <dbReference type="ARBA" id="ARBA00022448"/>
    </source>
</evidence>
<dbReference type="CDD" id="cd16325">
    <property type="entry name" value="LolA"/>
    <property type="match status" value="1"/>
</dbReference>
<dbReference type="PANTHER" id="PTHR35869:SF1">
    <property type="entry name" value="OUTER-MEMBRANE LIPOPROTEIN CARRIER PROTEIN"/>
    <property type="match status" value="1"/>
</dbReference>
<dbReference type="InterPro" id="IPR018323">
    <property type="entry name" value="OM_lipoprot_carrier_LolA_Pbac"/>
</dbReference>
<organism evidence="11 12">
    <name type="scientific">Thiothrix nivea (strain ATCC 35100 / DSM 5205 / JP2)</name>
    <dbReference type="NCBI Taxonomy" id="870187"/>
    <lineage>
        <taxon>Bacteria</taxon>
        <taxon>Pseudomonadati</taxon>
        <taxon>Pseudomonadota</taxon>
        <taxon>Gammaproteobacteria</taxon>
        <taxon>Thiotrichales</taxon>
        <taxon>Thiotrichaceae</taxon>
        <taxon>Thiothrix</taxon>
    </lineage>
</organism>
<evidence type="ECO:0000256" key="2">
    <source>
        <dbReference type="ARBA" id="ARBA00007615"/>
    </source>
</evidence>
<evidence type="ECO:0000256" key="6">
    <source>
        <dbReference type="ARBA" id="ARBA00022729"/>
    </source>
</evidence>
<keyword evidence="11" id="KW-0449">Lipoprotein</keyword>
<evidence type="ECO:0000256" key="1">
    <source>
        <dbReference type="ARBA" id="ARBA00004418"/>
    </source>
</evidence>
<comment type="subunit">
    <text evidence="3 10">Monomer.</text>
</comment>
<evidence type="ECO:0000256" key="4">
    <source>
        <dbReference type="ARBA" id="ARBA00014035"/>
    </source>
</evidence>
<evidence type="ECO:0000256" key="9">
    <source>
        <dbReference type="ARBA" id="ARBA00023186"/>
    </source>
</evidence>
<evidence type="ECO:0000256" key="3">
    <source>
        <dbReference type="ARBA" id="ARBA00011245"/>
    </source>
</evidence>
<dbReference type="HAMAP" id="MF_00240">
    <property type="entry name" value="LolA"/>
    <property type="match status" value="1"/>
</dbReference>
<proteinExistence type="inferred from homology"/>
<comment type="function">
    <text evidence="10">Participates in the translocation of lipoproteins from the inner membrane to the outer membrane. Only forms a complex with a lipoprotein if the residue after the N-terminal Cys is not an aspartate (The Asp acts as a targeting signal to indicate that the lipoprotein should stay in the inner membrane).</text>
</comment>
<gene>
    <name evidence="10" type="primary">lolA</name>
    <name evidence="11" type="ORF">Thini_0422</name>
</gene>